<accession>A0A0C2WTC5</accession>
<dbReference type="Gene3D" id="2.130.10.10">
    <property type="entry name" value="YVTN repeat-like/Quinoprotein amine dehydrogenase"/>
    <property type="match status" value="3"/>
</dbReference>
<dbReference type="InParanoid" id="A0A0C2WTC5"/>
<dbReference type="STRING" id="946122.A0A0C2WTC5"/>
<dbReference type="GO" id="GO:0000027">
    <property type="term" value="P:ribosomal large subunit assembly"/>
    <property type="evidence" value="ECO:0007669"/>
    <property type="project" value="TreeGrafter"/>
</dbReference>
<dbReference type="InterPro" id="IPR015943">
    <property type="entry name" value="WD40/YVTN_repeat-like_dom_sf"/>
</dbReference>
<keyword evidence="4" id="KW-0539">Nucleus</keyword>
<dbReference type="EMBL" id="KN818245">
    <property type="protein sequence ID" value="KIL64972.1"/>
    <property type="molecule type" value="Genomic_DNA"/>
</dbReference>
<evidence type="ECO:0000256" key="3">
    <source>
        <dbReference type="ARBA" id="ARBA00022737"/>
    </source>
</evidence>
<dbReference type="SMART" id="SM00320">
    <property type="entry name" value="WD40"/>
    <property type="match status" value="6"/>
</dbReference>
<evidence type="ECO:0000313" key="6">
    <source>
        <dbReference type="Proteomes" id="UP000054549"/>
    </source>
</evidence>
<reference evidence="5 6" key="1">
    <citation type="submission" date="2014-04" db="EMBL/GenBank/DDBJ databases">
        <title>Evolutionary Origins and Diversification of the Mycorrhizal Mutualists.</title>
        <authorList>
            <consortium name="DOE Joint Genome Institute"/>
            <consortium name="Mycorrhizal Genomics Consortium"/>
            <person name="Kohler A."/>
            <person name="Kuo A."/>
            <person name="Nagy L.G."/>
            <person name="Floudas D."/>
            <person name="Copeland A."/>
            <person name="Barry K.W."/>
            <person name="Cichocki N."/>
            <person name="Veneault-Fourrey C."/>
            <person name="LaButti K."/>
            <person name="Lindquist E.A."/>
            <person name="Lipzen A."/>
            <person name="Lundell T."/>
            <person name="Morin E."/>
            <person name="Murat C."/>
            <person name="Riley R."/>
            <person name="Ohm R."/>
            <person name="Sun H."/>
            <person name="Tunlid A."/>
            <person name="Henrissat B."/>
            <person name="Grigoriev I.V."/>
            <person name="Hibbett D.S."/>
            <person name="Martin F."/>
        </authorList>
    </citation>
    <scope>NUCLEOTIDE SEQUENCE [LARGE SCALE GENOMIC DNA]</scope>
    <source>
        <strain evidence="5 6">Koide BX008</strain>
    </source>
</reference>
<name>A0A0C2WTC5_AMAMK</name>
<evidence type="ECO:0000256" key="1">
    <source>
        <dbReference type="ARBA" id="ARBA00004123"/>
    </source>
</evidence>
<dbReference type="InterPro" id="IPR001680">
    <property type="entry name" value="WD40_rpt"/>
</dbReference>
<dbReference type="HOGENOM" id="CLU_000288_6_19_1"/>
<dbReference type="InterPro" id="IPR011047">
    <property type="entry name" value="Quinoprotein_ADH-like_sf"/>
</dbReference>
<keyword evidence="3" id="KW-0677">Repeat</keyword>
<evidence type="ECO:0000256" key="2">
    <source>
        <dbReference type="ARBA" id="ARBA00022574"/>
    </source>
</evidence>
<dbReference type="PANTHER" id="PTHR19848:SF0">
    <property type="entry name" value="NOTCHLESS PROTEIN HOMOLOG 1"/>
    <property type="match status" value="1"/>
</dbReference>
<dbReference type="OrthoDB" id="538223at2759"/>
<dbReference type="PANTHER" id="PTHR19848">
    <property type="entry name" value="WD40 REPEAT PROTEIN"/>
    <property type="match status" value="1"/>
</dbReference>
<evidence type="ECO:0000313" key="5">
    <source>
        <dbReference type="EMBL" id="KIL64972.1"/>
    </source>
</evidence>
<gene>
    <name evidence="5" type="ORF">M378DRAFT_11092</name>
</gene>
<feature type="non-terminal residue" evidence="5">
    <location>
        <position position="476"/>
    </location>
</feature>
<protein>
    <submittedName>
        <fullName evidence="5">Uncharacterized protein</fullName>
    </submittedName>
</protein>
<dbReference type="AlphaFoldDB" id="A0A0C2WTC5"/>
<sequence>MLYWFEVLSLIGNLDKTHLAIRVVLKLLKSTSSDLYKLLADALRFISKFYEVIERSALHTYYSALPFTPTNSVLYHQYIKEAADNICSIEGGPEKWDALVATLSHGEFVNVVKFSLDNTLFVSSSEKFDSDVPIHSQGRLKIWDTATGTPTSTIPGHRFAVASDFSTVASSEDKTLTFYNINGSATGTMFTTSSRIEKLALSSESSRVAAGLSDGTVWLLEIRDAEIIDSFDGFKILKPPLGQLVFRSWLEFSPTGTRLAYLSVNSIVKLRDGISGRSIADLQCGSGNFKFSGDGSRIASLSEDRGLALWNSESGALIGAVKPAHAHWLPLAISANGSLLAIATNYKWATVTLWSESNDSLSLIEELRIDRLVSMAFSLDDTLVVATAFGIKFYDVKNHAFISTLPFRGISMALAFSPDCTHFTVGVFNGGVYLWDIRGIDASSPSSEEYHSKEGTPVTALALSRDCSRLACGFED</sequence>
<proteinExistence type="predicted"/>
<dbReference type="SUPFAM" id="SSF50998">
    <property type="entry name" value="Quinoprotein alcohol dehydrogenase-like"/>
    <property type="match status" value="1"/>
</dbReference>
<keyword evidence="2" id="KW-0853">WD repeat</keyword>
<dbReference type="Proteomes" id="UP000054549">
    <property type="component" value="Unassembled WGS sequence"/>
</dbReference>
<comment type="subcellular location">
    <subcellularLocation>
        <location evidence="1">Nucleus</location>
    </subcellularLocation>
</comment>
<evidence type="ECO:0000256" key="4">
    <source>
        <dbReference type="ARBA" id="ARBA00023242"/>
    </source>
</evidence>
<keyword evidence="6" id="KW-1185">Reference proteome</keyword>
<organism evidence="5 6">
    <name type="scientific">Amanita muscaria (strain Koide BX008)</name>
    <dbReference type="NCBI Taxonomy" id="946122"/>
    <lineage>
        <taxon>Eukaryota</taxon>
        <taxon>Fungi</taxon>
        <taxon>Dikarya</taxon>
        <taxon>Basidiomycota</taxon>
        <taxon>Agaricomycotina</taxon>
        <taxon>Agaricomycetes</taxon>
        <taxon>Agaricomycetidae</taxon>
        <taxon>Agaricales</taxon>
        <taxon>Pluteineae</taxon>
        <taxon>Amanitaceae</taxon>
        <taxon>Amanita</taxon>
    </lineage>
</organism>
<dbReference type="GO" id="GO:0005730">
    <property type="term" value="C:nucleolus"/>
    <property type="evidence" value="ECO:0007669"/>
    <property type="project" value="TreeGrafter"/>
</dbReference>